<dbReference type="SMART" id="SM00575">
    <property type="entry name" value="ZnF_PMZ"/>
    <property type="match status" value="1"/>
</dbReference>
<feature type="compositionally biased region" description="Basic residues" evidence="5">
    <location>
        <begin position="371"/>
        <end position="381"/>
    </location>
</feature>
<evidence type="ECO:0000256" key="4">
    <source>
        <dbReference type="PROSITE-ProRule" id="PRU00325"/>
    </source>
</evidence>
<reference evidence="7" key="1">
    <citation type="journal article" date="2022" name="Int. J. Mol. Sci.">
        <title>Draft Genome of Tanacetum Coccineum: Genomic Comparison of Closely Related Tanacetum-Family Plants.</title>
        <authorList>
            <person name="Yamashiro T."/>
            <person name="Shiraishi A."/>
            <person name="Nakayama K."/>
            <person name="Satake H."/>
        </authorList>
    </citation>
    <scope>NUCLEOTIDE SEQUENCE</scope>
</reference>
<feature type="compositionally biased region" description="Basic and acidic residues" evidence="5">
    <location>
        <begin position="112"/>
        <end position="132"/>
    </location>
</feature>
<evidence type="ECO:0000256" key="5">
    <source>
        <dbReference type="SAM" id="MobiDB-lite"/>
    </source>
</evidence>
<sequence>MGGYDVMAMVRDDAPLVEDHVSSDEEECVTIPDFIDVQVESDDDYPIPPLEGTYVEETDPYENIVDMKYKMWYMRNDFKCLLVYCGRDIAIGRCASKIKLKKVRVMSTGPSKNEKTPSKNKGKGIDDNEKTPSKGKGKGITDESQPESSNTPTKWTKEKIKRLKDKPRSHYCSFRLWASWMSSKKSFQIKSLYTDHKCSINYNMRSLITYKWIASHYAKEIINNPFITVRYMQNDIREKFMVDVVLESNLGSTCHLDVEEHEGCVYFKRLWVVYPSGYQVMEVRKGDEAYGVNLINRTCDCRMWSLSGIPCVHSIAACMHCKQNADVSVSEWYRQSKWYDAYQFSVKLVPGYRMSKRNNNVPPLPPIIRKMLGRPRTKRIRHPIERDHHVSRAGRPITCQNRKVRGHNRGSCKNPTRPKPPSDIQPPKRRKLGGSSVPGKGDGTGPSNAKKGGNGDGTGPSKVTKSGKGDGTSPSKAKKGDGSGPSKNDGKGKKVGHKDKRSPDDVQLFRFSNVSAQTPNETPNAVEAPNAVQAQHGFEEPNGIKAPTVVQASSEVQAPTAVQAPSQTFVVQVPSQTSSRVLRPRSQRIASKKKLNYVNDRTGNTPDKPVKL</sequence>
<feature type="region of interest" description="Disordered" evidence="5">
    <location>
        <begin position="573"/>
        <end position="612"/>
    </location>
</feature>
<keyword evidence="8" id="KW-1185">Reference proteome</keyword>
<evidence type="ECO:0000313" key="8">
    <source>
        <dbReference type="Proteomes" id="UP001151760"/>
    </source>
</evidence>
<keyword evidence="2 4" id="KW-0863">Zinc-finger</keyword>
<dbReference type="PROSITE" id="PS50966">
    <property type="entry name" value="ZF_SWIM"/>
    <property type="match status" value="1"/>
</dbReference>
<evidence type="ECO:0000313" key="7">
    <source>
        <dbReference type="EMBL" id="GJT59198.1"/>
    </source>
</evidence>
<name>A0ABQ5F8F4_9ASTR</name>
<keyword evidence="1" id="KW-0479">Metal-binding</keyword>
<dbReference type="Proteomes" id="UP001151760">
    <property type="component" value="Unassembled WGS sequence"/>
</dbReference>
<comment type="caution">
    <text evidence="7">The sequence shown here is derived from an EMBL/GenBank/DDBJ whole genome shotgun (WGS) entry which is preliminary data.</text>
</comment>
<keyword evidence="3" id="KW-0862">Zinc</keyword>
<evidence type="ECO:0000256" key="2">
    <source>
        <dbReference type="ARBA" id="ARBA00022771"/>
    </source>
</evidence>
<feature type="region of interest" description="Disordered" evidence="5">
    <location>
        <begin position="363"/>
        <end position="546"/>
    </location>
</feature>
<gene>
    <name evidence="7" type="ORF">Tco_1002731</name>
</gene>
<evidence type="ECO:0000256" key="3">
    <source>
        <dbReference type="ARBA" id="ARBA00022833"/>
    </source>
</evidence>
<dbReference type="InterPro" id="IPR007527">
    <property type="entry name" value="Znf_SWIM"/>
</dbReference>
<reference evidence="7" key="2">
    <citation type="submission" date="2022-01" db="EMBL/GenBank/DDBJ databases">
        <authorList>
            <person name="Yamashiro T."/>
            <person name="Shiraishi A."/>
            <person name="Satake H."/>
            <person name="Nakayama K."/>
        </authorList>
    </citation>
    <scope>NUCLEOTIDE SEQUENCE</scope>
</reference>
<protein>
    <submittedName>
        <fullName evidence="7">Zinc finger, PMZ-type containing protein</fullName>
    </submittedName>
</protein>
<dbReference type="InterPro" id="IPR006564">
    <property type="entry name" value="Znf_PMZ"/>
</dbReference>
<dbReference type="PANTHER" id="PTHR31973:SF189">
    <property type="entry name" value="TRANSPOSASE, MUDR, PLANT, MULE TRANSPOSASE DOMAIN PROTEIN-RELATED"/>
    <property type="match status" value="1"/>
</dbReference>
<dbReference type="Pfam" id="PF04434">
    <property type="entry name" value="SWIM"/>
    <property type="match status" value="1"/>
</dbReference>
<accession>A0ABQ5F8F4</accession>
<dbReference type="PANTHER" id="PTHR31973">
    <property type="entry name" value="POLYPROTEIN, PUTATIVE-RELATED"/>
    <property type="match status" value="1"/>
</dbReference>
<dbReference type="EMBL" id="BQNB010017087">
    <property type="protein sequence ID" value="GJT59198.1"/>
    <property type="molecule type" value="Genomic_DNA"/>
</dbReference>
<evidence type="ECO:0000259" key="6">
    <source>
        <dbReference type="PROSITE" id="PS50966"/>
    </source>
</evidence>
<feature type="compositionally biased region" description="Polar residues" evidence="5">
    <location>
        <begin position="142"/>
        <end position="154"/>
    </location>
</feature>
<organism evidence="7 8">
    <name type="scientific">Tanacetum coccineum</name>
    <dbReference type="NCBI Taxonomy" id="301880"/>
    <lineage>
        <taxon>Eukaryota</taxon>
        <taxon>Viridiplantae</taxon>
        <taxon>Streptophyta</taxon>
        <taxon>Embryophyta</taxon>
        <taxon>Tracheophyta</taxon>
        <taxon>Spermatophyta</taxon>
        <taxon>Magnoliopsida</taxon>
        <taxon>eudicotyledons</taxon>
        <taxon>Gunneridae</taxon>
        <taxon>Pentapetalae</taxon>
        <taxon>asterids</taxon>
        <taxon>campanulids</taxon>
        <taxon>Asterales</taxon>
        <taxon>Asteraceae</taxon>
        <taxon>Asteroideae</taxon>
        <taxon>Anthemideae</taxon>
        <taxon>Anthemidinae</taxon>
        <taxon>Tanacetum</taxon>
    </lineage>
</organism>
<feature type="region of interest" description="Disordered" evidence="5">
    <location>
        <begin position="105"/>
        <end position="159"/>
    </location>
</feature>
<feature type="compositionally biased region" description="Basic residues" evidence="5">
    <location>
        <begin position="582"/>
        <end position="595"/>
    </location>
</feature>
<proteinExistence type="predicted"/>
<feature type="domain" description="SWIM-type" evidence="6">
    <location>
        <begin position="290"/>
        <end position="322"/>
    </location>
</feature>
<evidence type="ECO:0000256" key="1">
    <source>
        <dbReference type="ARBA" id="ARBA00022723"/>
    </source>
</evidence>
<feature type="compositionally biased region" description="Polar residues" evidence="5">
    <location>
        <begin position="510"/>
        <end position="523"/>
    </location>
</feature>